<evidence type="ECO:0000313" key="3">
    <source>
        <dbReference type="Proteomes" id="UP001164705"/>
    </source>
</evidence>
<protein>
    <submittedName>
        <fullName evidence="2">AAA family ATPase</fullName>
    </submittedName>
</protein>
<dbReference type="PANTHER" id="PTHR32182">
    <property type="entry name" value="DNA REPLICATION AND REPAIR PROTEIN RECF"/>
    <property type="match status" value="1"/>
</dbReference>
<dbReference type="Pfam" id="PF13175">
    <property type="entry name" value="AAA_15"/>
    <property type="match status" value="1"/>
</dbReference>
<dbReference type="SUPFAM" id="SSF52540">
    <property type="entry name" value="P-loop containing nucleoside triphosphate hydrolases"/>
    <property type="match status" value="1"/>
</dbReference>
<gene>
    <name evidence="2" type="ORF">N7U66_00295</name>
</gene>
<evidence type="ECO:0000259" key="1">
    <source>
        <dbReference type="Pfam" id="PF13175"/>
    </source>
</evidence>
<sequence>MSFKLCYIWIDKFRNFENFGVNFSSSEKFDFDSDNLSLNKTEVNNVPDDFFGKDISEVTGFIGKNGTGKSNLLELVCKLVKGGETSVKSDFFIIIENEGEYECHYRFRDPQEIRSHFPILLKEYKSDIDNLKVIYFSNVFDERTHAFDKKVSDLSANNRYPKHNWPSKTKTSDFVKQLQFIKGDLFIDSEIPLPKQLTITPRTNIYSASYWTQSFISNNTLNEFFSNELKSFYTGVKSLKASRQKLYYFFIFSVITDLISLLKDFSGQNETFDSKVEYHIDNLLAKTEEIKNTYKSKLNIAETWKEWSFKILSEFYKDYFKYNIKNKRKYPELETLQDNLLMLVKFEEFIENKEMLSTLEGSRNRKTDNYILEFHISTSKLDEQFYNFIDKSNRFKIDWLGLSSGHKAYLNLFSLLRFELKNIKADNVLICIDEGDLYLHPKWQADFFYKLVNLVPKFKSANYQFILTSHSPFLVSDLPKENLVFLGGDSENYSSIIRTDDSIKTFGGNLGELYVDAFFMEGGLISRFAANKIQEIVNKINDNVDISIDDRKLIDLIGEDLIRIQINNLLNDPNRRK</sequence>
<dbReference type="RefSeq" id="WP_267676855.1">
    <property type="nucleotide sequence ID" value="NZ_CP113088.1"/>
</dbReference>
<keyword evidence="3" id="KW-1185">Reference proteome</keyword>
<dbReference type="InterPro" id="IPR027417">
    <property type="entry name" value="P-loop_NTPase"/>
</dbReference>
<name>A0A9E8MVR9_9FLAO</name>
<dbReference type="KEGG" id="lnu:N7U66_00295"/>
<accession>A0A9E8MVR9</accession>
<dbReference type="GO" id="GO:0000731">
    <property type="term" value="P:DNA synthesis involved in DNA repair"/>
    <property type="evidence" value="ECO:0007669"/>
    <property type="project" value="TreeGrafter"/>
</dbReference>
<proteinExistence type="predicted"/>
<feature type="domain" description="Endonuclease GajA/Old nuclease/RecF-like AAA" evidence="1">
    <location>
        <begin position="13"/>
        <end position="475"/>
    </location>
</feature>
<dbReference type="EMBL" id="CP113088">
    <property type="protein sequence ID" value="WAC02261.1"/>
    <property type="molecule type" value="Genomic_DNA"/>
</dbReference>
<dbReference type="AlphaFoldDB" id="A0A9E8MVR9"/>
<evidence type="ECO:0000313" key="2">
    <source>
        <dbReference type="EMBL" id="WAC02261.1"/>
    </source>
</evidence>
<dbReference type="Gene3D" id="3.40.50.300">
    <property type="entry name" value="P-loop containing nucleotide triphosphate hydrolases"/>
    <property type="match status" value="1"/>
</dbReference>
<dbReference type="InterPro" id="IPR041685">
    <property type="entry name" value="AAA_GajA/Old/RecF-like"/>
</dbReference>
<dbReference type="GO" id="GO:0006302">
    <property type="term" value="P:double-strand break repair"/>
    <property type="evidence" value="ECO:0007669"/>
    <property type="project" value="TreeGrafter"/>
</dbReference>
<dbReference type="Proteomes" id="UP001164705">
    <property type="component" value="Chromosome"/>
</dbReference>
<reference evidence="2" key="1">
    <citation type="submission" date="2022-11" db="EMBL/GenBank/DDBJ databases">
        <title>Lacinutrix neustonica HL-RS19T sp. nov., isolated from the surface microlayer sample of brackish Lake Shihwa.</title>
        <authorList>
            <person name="Choi J.Y."/>
            <person name="Hwang C.Y."/>
        </authorList>
    </citation>
    <scope>NUCLEOTIDE SEQUENCE</scope>
    <source>
        <strain evidence="2">HL-RS19</strain>
    </source>
</reference>
<organism evidence="2 3">
    <name type="scientific">Lacinutrix neustonica</name>
    <dbReference type="NCBI Taxonomy" id="2980107"/>
    <lineage>
        <taxon>Bacteria</taxon>
        <taxon>Pseudomonadati</taxon>
        <taxon>Bacteroidota</taxon>
        <taxon>Flavobacteriia</taxon>
        <taxon>Flavobacteriales</taxon>
        <taxon>Flavobacteriaceae</taxon>
        <taxon>Lacinutrix</taxon>
    </lineage>
</organism>
<dbReference type="PANTHER" id="PTHR32182:SF0">
    <property type="entry name" value="DNA REPLICATION AND REPAIR PROTEIN RECF"/>
    <property type="match status" value="1"/>
</dbReference>